<protein>
    <recommendedName>
        <fullName evidence="3">Follistatin-like protein 5</fullName>
    </recommendedName>
</protein>
<name>A0AAV6G5L3_9TELE</name>
<organism evidence="1 2">
    <name type="scientific">Alosa alosa</name>
    <name type="common">allis shad</name>
    <dbReference type="NCBI Taxonomy" id="278164"/>
    <lineage>
        <taxon>Eukaryota</taxon>
        <taxon>Metazoa</taxon>
        <taxon>Chordata</taxon>
        <taxon>Craniata</taxon>
        <taxon>Vertebrata</taxon>
        <taxon>Euteleostomi</taxon>
        <taxon>Actinopterygii</taxon>
        <taxon>Neopterygii</taxon>
        <taxon>Teleostei</taxon>
        <taxon>Clupei</taxon>
        <taxon>Clupeiformes</taxon>
        <taxon>Clupeoidei</taxon>
        <taxon>Clupeidae</taxon>
        <taxon>Alosa</taxon>
    </lineage>
</organism>
<evidence type="ECO:0000313" key="2">
    <source>
        <dbReference type="Proteomes" id="UP000823561"/>
    </source>
</evidence>
<keyword evidence="2" id="KW-1185">Reference proteome</keyword>
<sequence length="423" mass="47329">MSECVPVTLKVTAIANILWREEGLGIGNMFYVFYEDGVKVIQPVACEIQRHIKPSEKLLGRQEEVCPRQEGEEQQKCVWSSAVNVKDKFIYATQPLLNRVLIVDIQSQKAVQTVATDAVPVKLHYDKSHDQVWVLSWGDLQKSSPTLQVIGQASASSSHHTVHTQPVGQHFDRVEDFFIPPASLLISHVRFGIIMHKQEPALHKIDLESTSYVKNISLWEHRCVPRALAYTHLGGYYFVSCQDDSTGARRPQLVLDSVTDSVIGTNGDVSGTPYVSPDGRHLVTVDDRDGLMRVQQVSWRGEIGQPFDIHTNLHLSDLAFLPSFTEGGQYNVFGSSGRQTDALVVELRSGRVKMIKSLKEPAAAEQWRWGRQNRVMVSSGLFGQYLMSPAQQSLFILDGRLDKLNCEITDVPRGNTVVWVGEP</sequence>
<accession>A0AAV6G5L3</accession>
<dbReference type="Proteomes" id="UP000823561">
    <property type="component" value="Chromosome 14"/>
</dbReference>
<proteinExistence type="predicted"/>
<evidence type="ECO:0008006" key="3">
    <source>
        <dbReference type="Google" id="ProtNLM"/>
    </source>
</evidence>
<dbReference type="Gene3D" id="2.130.10.10">
    <property type="entry name" value="YVTN repeat-like/Quinoprotein amine dehydrogenase"/>
    <property type="match status" value="1"/>
</dbReference>
<dbReference type="AlphaFoldDB" id="A0AAV6G5L3"/>
<dbReference type="SUPFAM" id="SSF75011">
    <property type="entry name" value="3-carboxy-cis,cis-mucoante lactonizing enzyme"/>
    <property type="match status" value="1"/>
</dbReference>
<dbReference type="EMBL" id="JADWDJ010000014">
    <property type="protein sequence ID" value="KAG5270240.1"/>
    <property type="molecule type" value="Genomic_DNA"/>
</dbReference>
<evidence type="ECO:0000313" key="1">
    <source>
        <dbReference type="EMBL" id="KAG5270240.1"/>
    </source>
</evidence>
<comment type="caution">
    <text evidence="1">The sequence shown here is derived from an EMBL/GenBank/DDBJ whole genome shotgun (WGS) entry which is preliminary data.</text>
</comment>
<dbReference type="InterPro" id="IPR015943">
    <property type="entry name" value="WD40/YVTN_repeat-like_dom_sf"/>
</dbReference>
<gene>
    <name evidence="1" type="ORF">AALO_G00190350</name>
</gene>
<reference evidence="1" key="1">
    <citation type="submission" date="2020-10" db="EMBL/GenBank/DDBJ databases">
        <title>Chromosome-scale genome assembly of the Allis shad, Alosa alosa.</title>
        <authorList>
            <person name="Margot Z."/>
            <person name="Christophe K."/>
            <person name="Cabau C."/>
            <person name="Louis A."/>
            <person name="Berthelot C."/>
            <person name="Parey E."/>
            <person name="Roest Crollius H."/>
            <person name="Montfort J."/>
            <person name="Robinson-Rechavi M."/>
            <person name="Bucao C."/>
            <person name="Bouchez O."/>
            <person name="Gislard M."/>
            <person name="Lluch J."/>
            <person name="Milhes M."/>
            <person name="Lampietro C."/>
            <person name="Lopez Roques C."/>
            <person name="Donnadieu C."/>
            <person name="Braasch I."/>
            <person name="Desvignes T."/>
            <person name="Postlethwait J."/>
            <person name="Bobe J."/>
            <person name="Guiguen Y."/>
        </authorList>
    </citation>
    <scope>NUCLEOTIDE SEQUENCE</scope>
    <source>
        <strain evidence="1">M-15738</strain>
        <tissue evidence="1">Blood</tissue>
    </source>
</reference>